<evidence type="ECO:0000313" key="1">
    <source>
        <dbReference type="EMBL" id="KAF7827027.1"/>
    </source>
</evidence>
<sequence>MPHEGLKFSVVLTFISIEKVAEERQEEMRSTMCMGKLKRESILGRKGHERESKALWMFDVGGKILEIEGNGVIVDPCGRNKRGKGGVTETKRFKAEGLVAYDKIGPRHEENGAVVRAIPRKMHYFAIRE</sequence>
<gene>
    <name evidence="1" type="ORF">G2W53_018191</name>
</gene>
<proteinExistence type="predicted"/>
<name>A0A834TS70_9FABA</name>
<organism evidence="1 2">
    <name type="scientific">Senna tora</name>
    <dbReference type="NCBI Taxonomy" id="362788"/>
    <lineage>
        <taxon>Eukaryota</taxon>
        <taxon>Viridiplantae</taxon>
        <taxon>Streptophyta</taxon>
        <taxon>Embryophyta</taxon>
        <taxon>Tracheophyta</taxon>
        <taxon>Spermatophyta</taxon>
        <taxon>Magnoliopsida</taxon>
        <taxon>eudicotyledons</taxon>
        <taxon>Gunneridae</taxon>
        <taxon>Pentapetalae</taxon>
        <taxon>rosids</taxon>
        <taxon>fabids</taxon>
        <taxon>Fabales</taxon>
        <taxon>Fabaceae</taxon>
        <taxon>Caesalpinioideae</taxon>
        <taxon>Cassia clade</taxon>
        <taxon>Senna</taxon>
    </lineage>
</organism>
<dbReference type="AlphaFoldDB" id="A0A834TS70"/>
<keyword evidence="2" id="KW-1185">Reference proteome</keyword>
<reference evidence="1" key="1">
    <citation type="submission" date="2020-09" db="EMBL/GenBank/DDBJ databases">
        <title>Genome-Enabled Discovery of Anthraquinone Biosynthesis in Senna tora.</title>
        <authorList>
            <person name="Kang S.-H."/>
            <person name="Pandey R.P."/>
            <person name="Lee C.-M."/>
            <person name="Sim J.-S."/>
            <person name="Jeong J.-T."/>
            <person name="Choi B.-S."/>
            <person name="Jung M."/>
            <person name="Ginzburg D."/>
            <person name="Zhao K."/>
            <person name="Won S.Y."/>
            <person name="Oh T.-J."/>
            <person name="Yu Y."/>
            <person name="Kim N.-H."/>
            <person name="Lee O.R."/>
            <person name="Lee T.-H."/>
            <person name="Bashyal P."/>
            <person name="Kim T.-S."/>
            <person name="Lee W.-H."/>
            <person name="Kawkins C."/>
            <person name="Kim C.-K."/>
            <person name="Kim J.S."/>
            <person name="Ahn B.O."/>
            <person name="Rhee S.Y."/>
            <person name="Sohng J.K."/>
        </authorList>
    </citation>
    <scope>NUCLEOTIDE SEQUENCE</scope>
    <source>
        <tissue evidence="1">Leaf</tissue>
    </source>
</reference>
<accession>A0A834TS70</accession>
<comment type="caution">
    <text evidence="1">The sequence shown here is derived from an EMBL/GenBank/DDBJ whole genome shotgun (WGS) entry which is preliminary data.</text>
</comment>
<protein>
    <submittedName>
        <fullName evidence="1">Uncharacterized protein</fullName>
    </submittedName>
</protein>
<evidence type="ECO:0000313" key="2">
    <source>
        <dbReference type="Proteomes" id="UP000634136"/>
    </source>
</evidence>
<dbReference type="Proteomes" id="UP000634136">
    <property type="component" value="Unassembled WGS sequence"/>
</dbReference>
<dbReference type="EMBL" id="JAAIUW010000006">
    <property type="protein sequence ID" value="KAF7827027.1"/>
    <property type="molecule type" value="Genomic_DNA"/>
</dbReference>